<dbReference type="GO" id="GO:0031419">
    <property type="term" value="F:cobalamin binding"/>
    <property type="evidence" value="ECO:0007669"/>
    <property type="project" value="InterPro"/>
</dbReference>
<dbReference type="AlphaFoldDB" id="A0A7W6WAH6"/>
<dbReference type="Proteomes" id="UP000554286">
    <property type="component" value="Unassembled WGS sequence"/>
</dbReference>
<keyword evidence="2" id="KW-1185">Reference proteome</keyword>
<dbReference type="Gene3D" id="3.40.50.280">
    <property type="entry name" value="Cobalamin-binding domain"/>
    <property type="match status" value="1"/>
</dbReference>
<dbReference type="GO" id="GO:0046872">
    <property type="term" value="F:metal ion binding"/>
    <property type="evidence" value="ECO:0007669"/>
    <property type="project" value="InterPro"/>
</dbReference>
<name>A0A7W6WAH6_9PROT</name>
<organism evidence="1 2">
    <name type="scientific">Roseospira visakhapatnamensis</name>
    <dbReference type="NCBI Taxonomy" id="390880"/>
    <lineage>
        <taxon>Bacteria</taxon>
        <taxon>Pseudomonadati</taxon>
        <taxon>Pseudomonadota</taxon>
        <taxon>Alphaproteobacteria</taxon>
        <taxon>Rhodospirillales</taxon>
        <taxon>Rhodospirillaceae</taxon>
        <taxon>Roseospira</taxon>
    </lineage>
</organism>
<dbReference type="SUPFAM" id="SSF52242">
    <property type="entry name" value="Cobalamin (vitamin B12)-binding domain"/>
    <property type="match status" value="1"/>
</dbReference>
<gene>
    <name evidence="1" type="ORF">GGD89_002841</name>
</gene>
<dbReference type="RefSeq" id="WP_184046369.1">
    <property type="nucleotide sequence ID" value="NZ_JACIGK010000023.1"/>
</dbReference>
<dbReference type="EMBL" id="JACIGK010000023">
    <property type="protein sequence ID" value="MBB4267200.1"/>
    <property type="molecule type" value="Genomic_DNA"/>
</dbReference>
<accession>A0A7W6WAH6</accession>
<evidence type="ECO:0000313" key="2">
    <source>
        <dbReference type="Proteomes" id="UP000554286"/>
    </source>
</evidence>
<proteinExistence type="predicted"/>
<reference evidence="1 2" key="1">
    <citation type="submission" date="2020-08" db="EMBL/GenBank/DDBJ databases">
        <title>Genome sequencing of Purple Non-Sulfur Bacteria from various extreme environments.</title>
        <authorList>
            <person name="Mayer M."/>
        </authorList>
    </citation>
    <scope>NUCLEOTIDE SEQUENCE [LARGE SCALE GENOMIC DNA]</scope>
    <source>
        <strain evidence="1 2">JA131</strain>
    </source>
</reference>
<protein>
    <submittedName>
        <fullName evidence="1">Methanogenic corrinoid protein MtbC1</fullName>
    </submittedName>
</protein>
<sequence>MTSVIEGEVIPRLLKAYRHVEPPPHVSARVGSQADGPCDQDVDTFARLLVSDGCGAAMALVNRFRRDGVDDDAIYAHLLDPGARRLDDQMNGLGDAFTDVSLATERLHRILHELDRELLCDTELRGLERRVLVANAPGEDTTCADLMVAAFFHRAGWDVVEAPPVETYDALMHLVREDWLAVAHLSVSRPCRVPGLARGLEGLRRASDNQNLGIILGGAVVRGEPSLAARVGADGSALTGPEAVERAEDLLGAATGTC</sequence>
<dbReference type="InterPro" id="IPR036724">
    <property type="entry name" value="Cobalamin-bd_sf"/>
</dbReference>
<comment type="caution">
    <text evidence="1">The sequence shown here is derived from an EMBL/GenBank/DDBJ whole genome shotgun (WGS) entry which is preliminary data.</text>
</comment>
<evidence type="ECO:0000313" key="1">
    <source>
        <dbReference type="EMBL" id="MBB4267200.1"/>
    </source>
</evidence>